<dbReference type="InterPro" id="IPR010559">
    <property type="entry name" value="Sig_transdc_His_kin_internal"/>
</dbReference>
<evidence type="ECO:0000313" key="3">
    <source>
        <dbReference type="EMBL" id="MDO1446595.1"/>
    </source>
</evidence>
<gene>
    <name evidence="3" type="ORF">Q0590_10060</name>
</gene>
<keyword evidence="1" id="KW-1133">Transmembrane helix</keyword>
<dbReference type="InterPro" id="IPR050640">
    <property type="entry name" value="Bact_2-comp_sensor_kinase"/>
</dbReference>
<feature type="transmembrane region" description="Helical" evidence="1">
    <location>
        <begin position="36"/>
        <end position="59"/>
    </location>
</feature>
<comment type="caution">
    <text evidence="3">The sequence shown here is derived from an EMBL/GenBank/DDBJ whole genome shotgun (WGS) entry which is preliminary data.</text>
</comment>
<dbReference type="Gene3D" id="3.30.565.10">
    <property type="entry name" value="Histidine kinase-like ATPase, C-terminal domain"/>
    <property type="match status" value="1"/>
</dbReference>
<evidence type="ECO:0000259" key="2">
    <source>
        <dbReference type="Pfam" id="PF06580"/>
    </source>
</evidence>
<feature type="transmembrane region" description="Helical" evidence="1">
    <location>
        <begin position="114"/>
        <end position="136"/>
    </location>
</feature>
<proteinExistence type="predicted"/>
<keyword evidence="4" id="KW-1185">Reference proteome</keyword>
<sequence length="345" mass="40516">MQSFLQRNRVLVLHISFWCVYVSFLVYQQTRWGSDWGRILTVAAINMVFVGLIAYYNYFFALPRFLTSKNLMGYLLEFFAPFSVLIFARIQFERYLLDGYARREEFQYLYSSRFFIHITAVTLFIVIFVGMLRFVVEWIEFESRKKAVENERLIAELNFLKAQINPHFLFNTLNNLYYLAFTNSPNTTEVIAKLSQMMRYMIYDSNHPKVQLSKEIEYMQNYISLERLRLNNEIPICFEIKGNPQEVLVTPFIFITFLENAFKHGVGNNNPGSWVKIHIEVQGKDCIYRVENSKLPTNGKVVDGKSGIGLQNVQRRLDLSYPGRYDLQVDSSKESYAVQLNLQLA</sequence>
<dbReference type="EMBL" id="JAUKPO010000004">
    <property type="protein sequence ID" value="MDO1446595.1"/>
    <property type="molecule type" value="Genomic_DNA"/>
</dbReference>
<dbReference type="SUPFAM" id="SSF55874">
    <property type="entry name" value="ATPase domain of HSP90 chaperone/DNA topoisomerase II/histidine kinase"/>
    <property type="match status" value="1"/>
</dbReference>
<keyword evidence="3" id="KW-0808">Transferase</keyword>
<dbReference type="PANTHER" id="PTHR34220:SF7">
    <property type="entry name" value="SENSOR HISTIDINE KINASE YPDA"/>
    <property type="match status" value="1"/>
</dbReference>
<keyword evidence="1" id="KW-0812">Transmembrane</keyword>
<feature type="transmembrane region" description="Helical" evidence="1">
    <location>
        <begin position="12"/>
        <end position="30"/>
    </location>
</feature>
<keyword evidence="1" id="KW-0472">Membrane</keyword>
<organism evidence="3 4">
    <name type="scientific">Rhodocytophaga aerolata</name>
    <dbReference type="NCBI Taxonomy" id="455078"/>
    <lineage>
        <taxon>Bacteria</taxon>
        <taxon>Pseudomonadati</taxon>
        <taxon>Bacteroidota</taxon>
        <taxon>Cytophagia</taxon>
        <taxon>Cytophagales</taxon>
        <taxon>Rhodocytophagaceae</taxon>
        <taxon>Rhodocytophaga</taxon>
    </lineage>
</organism>
<accession>A0ABT8R3C6</accession>
<evidence type="ECO:0000256" key="1">
    <source>
        <dbReference type="SAM" id="Phobius"/>
    </source>
</evidence>
<evidence type="ECO:0000313" key="4">
    <source>
        <dbReference type="Proteomes" id="UP001168528"/>
    </source>
</evidence>
<dbReference type="Proteomes" id="UP001168528">
    <property type="component" value="Unassembled WGS sequence"/>
</dbReference>
<feature type="transmembrane region" description="Helical" evidence="1">
    <location>
        <begin position="71"/>
        <end position="92"/>
    </location>
</feature>
<dbReference type="InterPro" id="IPR036890">
    <property type="entry name" value="HATPase_C_sf"/>
</dbReference>
<name>A0ABT8R3C6_9BACT</name>
<reference evidence="3" key="1">
    <citation type="submission" date="2023-07" db="EMBL/GenBank/DDBJ databases">
        <title>The genome sequence of Rhodocytophaga aerolata KACC 12507.</title>
        <authorList>
            <person name="Zhang X."/>
        </authorList>
    </citation>
    <scope>NUCLEOTIDE SEQUENCE</scope>
    <source>
        <strain evidence="3">KACC 12507</strain>
    </source>
</reference>
<dbReference type="Pfam" id="PF06580">
    <property type="entry name" value="His_kinase"/>
    <property type="match status" value="1"/>
</dbReference>
<keyword evidence="3" id="KW-0418">Kinase</keyword>
<feature type="domain" description="Signal transduction histidine kinase internal region" evidence="2">
    <location>
        <begin position="155"/>
        <end position="233"/>
    </location>
</feature>
<dbReference type="GO" id="GO:0016301">
    <property type="term" value="F:kinase activity"/>
    <property type="evidence" value="ECO:0007669"/>
    <property type="project" value="UniProtKB-KW"/>
</dbReference>
<dbReference type="PANTHER" id="PTHR34220">
    <property type="entry name" value="SENSOR HISTIDINE KINASE YPDA"/>
    <property type="match status" value="1"/>
</dbReference>
<dbReference type="RefSeq" id="WP_302037396.1">
    <property type="nucleotide sequence ID" value="NZ_JAUKPO010000004.1"/>
</dbReference>
<protein>
    <submittedName>
        <fullName evidence="3">Histidine kinase</fullName>
    </submittedName>
</protein>